<feature type="transmembrane region" description="Helical" evidence="1">
    <location>
        <begin position="20"/>
        <end position="42"/>
    </location>
</feature>
<dbReference type="EMBL" id="LAZR01008780">
    <property type="protein sequence ID" value="KKM76604.1"/>
    <property type="molecule type" value="Genomic_DNA"/>
</dbReference>
<name>A0A0F9K3D9_9ZZZZ</name>
<keyword evidence="1" id="KW-0472">Membrane</keyword>
<evidence type="ECO:0000313" key="2">
    <source>
        <dbReference type="EMBL" id="KKM76604.1"/>
    </source>
</evidence>
<comment type="caution">
    <text evidence="2">The sequence shown here is derived from an EMBL/GenBank/DDBJ whole genome shotgun (WGS) entry which is preliminary data.</text>
</comment>
<evidence type="ECO:0000256" key="1">
    <source>
        <dbReference type="SAM" id="Phobius"/>
    </source>
</evidence>
<dbReference type="AlphaFoldDB" id="A0A0F9K3D9"/>
<keyword evidence="1" id="KW-1133">Transmembrane helix</keyword>
<keyword evidence="1" id="KW-0812">Transmembrane</keyword>
<organism evidence="2">
    <name type="scientific">marine sediment metagenome</name>
    <dbReference type="NCBI Taxonomy" id="412755"/>
    <lineage>
        <taxon>unclassified sequences</taxon>
        <taxon>metagenomes</taxon>
        <taxon>ecological metagenomes</taxon>
    </lineage>
</organism>
<protein>
    <submittedName>
        <fullName evidence="2">Uncharacterized protein</fullName>
    </submittedName>
</protein>
<gene>
    <name evidence="2" type="ORF">LCGC14_1378450</name>
</gene>
<accession>A0A0F9K3D9</accession>
<proteinExistence type="predicted"/>
<sequence>MTKKELGAGIEGLKSATRPIIICMLLFGAFFFITDGVSGQYVDWWMTLTMAATGEWVVERPITKIVKGLKK</sequence>
<reference evidence="2" key="1">
    <citation type="journal article" date="2015" name="Nature">
        <title>Complex archaea that bridge the gap between prokaryotes and eukaryotes.</title>
        <authorList>
            <person name="Spang A."/>
            <person name="Saw J.H."/>
            <person name="Jorgensen S.L."/>
            <person name="Zaremba-Niedzwiedzka K."/>
            <person name="Martijn J."/>
            <person name="Lind A.E."/>
            <person name="van Eijk R."/>
            <person name="Schleper C."/>
            <person name="Guy L."/>
            <person name="Ettema T.J."/>
        </authorList>
    </citation>
    <scope>NUCLEOTIDE SEQUENCE</scope>
</reference>